<name>A0A6B0XVT9_9RHOB</name>
<evidence type="ECO:0000256" key="8">
    <source>
        <dbReference type="PIRSR" id="PIRSR639901-1"/>
    </source>
</evidence>
<evidence type="ECO:0000256" key="3">
    <source>
        <dbReference type="ARBA" id="ARBA00012621"/>
    </source>
</evidence>
<dbReference type="PANTHER" id="PTHR42755:SF1">
    <property type="entry name" value="3-DEOXY-D-MANNO-OCTULOSONIC ACID TRANSFERASE, MITOCHONDRIAL-RELATED"/>
    <property type="match status" value="1"/>
</dbReference>
<evidence type="ECO:0000256" key="4">
    <source>
        <dbReference type="ARBA" id="ARBA00019077"/>
    </source>
</evidence>
<dbReference type="Gene3D" id="3.40.50.11720">
    <property type="entry name" value="3-Deoxy-D-manno-octulosonic-acid transferase, N-terminal domain"/>
    <property type="match status" value="1"/>
</dbReference>
<evidence type="ECO:0000256" key="1">
    <source>
        <dbReference type="ARBA" id="ARBA00003394"/>
    </source>
</evidence>
<gene>
    <name evidence="11" type="ORF">F4Y60_01620</name>
</gene>
<dbReference type="UniPathway" id="UPA00958"/>
<dbReference type="Gene3D" id="3.40.50.2000">
    <property type="entry name" value="Glycogen Phosphorylase B"/>
    <property type="match status" value="1"/>
</dbReference>
<evidence type="ECO:0000256" key="5">
    <source>
        <dbReference type="ARBA" id="ARBA00022679"/>
    </source>
</evidence>
<protein>
    <recommendedName>
        <fullName evidence="4 9">3-deoxy-D-manno-octulosonic acid transferase</fullName>
        <shortName evidence="9">Kdo transferase</shortName>
        <ecNumber evidence="3 9">2.4.99.12</ecNumber>
    </recommendedName>
    <alternativeName>
        <fullName evidence="6 9">Lipid IV(A) 3-deoxy-D-manno-octulosonic acid transferase</fullName>
    </alternativeName>
</protein>
<organism evidence="11">
    <name type="scientific">Boseongicola sp. SB0664_bin_43</name>
    <dbReference type="NCBI Taxonomy" id="2604844"/>
    <lineage>
        <taxon>Bacteria</taxon>
        <taxon>Pseudomonadati</taxon>
        <taxon>Pseudomonadota</taxon>
        <taxon>Alphaproteobacteria</taxon>
        <taxon>Rhodobacterales</taxon>
        <taxon>Paracoccaceae</taxon>
        <taxon>Boseongicola</taxon>
    </lineage>
</organism>
<dbReference type="InterPro" id="IPR038107">
    <property type="entry name" value="Glycos_transf_N_sf"/>
</dbReference>
<sequence length="460" mass="50296">MKYPAKPEPMSKAAFRGFDCDMSGFNLPAPPGLRYRIFLFLYACTLRSLEFLVWRHFRKRAIGDARYGQHLDERKGESSRFVTDLWLHAVSLGEVTAAEPLIRLALQGGHRVLTTHAAPAGRARAEQSFADEISSGQMAVRYAPIDRPGYWRRFLANCNPKLGLVVEMEFWPWMIETAREAGVPLALVNSQVPASTWSKARRMARLFGHPATRAATVFTKSETQAGRFRALGAPNVCIAGETRFDMKPPDAQIHAGEALRACLGERPVLTIASVVEGEEELYLHALGELLADHEPPFVIWVPRAPERFMATAERLRAAGCEVMLRSRDFDSDLTLLSSPERAQILVGDSLGEMNFYLAPADAVIVGGGFGPRGAHNVIEPLALGKPVVTGSNLGTIEFPAIEAVEAGILTACEVPEALPDAVRAALALGPSESIRSFHASHKGASRRIYDAIQPLLSGQH</sequence>
<keyword evidence="9" id="KW-0472">Membrane</keyword>
<comment type="catalytic activity">
    <reaction evidence="7 9">
        <text>lipid IVA (E. coli) + CMP-3-deoxy-beta-D-manno-octulosonate = alpha-Kdo-(2-&gt;6)-lipid IVA (E. coli) + CMP + H(+)</text>
        <dbReference type="Rhea" id="RHEA:28066"/>
        <dbReference type="ChEBI" id="CHEBI:15378"/>
        <dbReference type="ChEBI" id="CHEBI:58603"/>
        <dbReference type="ChEBI" id="CHEBI:60364"/>
        <dbReference type="ChEBI" id="CHEBI:60377"/>
        <dbReference type="ChEBI" id="CHEBI:85987"/>
        <dbReference type="EC" id="2.4.99.12"/>
    </reaction>
</comment>
<comment type="function">
    <text evidence="1 9">Involved in lipopolysaccharide (LPS) biosynthesis. Catalyzes the transfer of 3-deoxy-D-manno-octulosonate (Kdo) residue(s) from CMP-Kdo to lipid IV(A), the tetraacyldisaccharide-1,4'-bisphosphate precursor of lipid A.</text>
</comment>
<proteinExistence type="inferred from homology"/>
<keyword evidence="9" id="KW-1003">Cell membrane</keyword>
<evidence type="ECO:0000256" key="9">
    <source>
        <dbReference type="RuleBase" id="RU365103"/>
    </source>
</evidence>
<comment type="similarity">
    <text evidence="9">Belongs to the glycosyltransferase group 1 family.</text>
</comment>
<dbReference type="GO" id="GO:0043842">
    <property type="term" value="F:Kdo transferase activity"/>
    <property type="evidence" value="ECO:0007669"/>
    <property type="project" value="UniProtKB-EC"/>
</dbReference>
<reference evidence="11" key="1">
    <citation type="submission" date="2019-09" db="EMBL/GenBank/DDBJ databases">
        <title>Characterisation of the sponge microbiome using genome-centric metagenomics.</title>
        <authorList>
            <person name="Engelberts J.P."/>
            <person name="Robbins S.J."/>
            <person name="De Goeij J.M."/>
            <person name="Aranda M."/>
            <person name="Bell S.C."/>
            <person name="Webster N.S."/>
        </authorList>
    </citation>
    <scope>NUCLEOTIDE SEQUENCE</scope>
    <source>
        <strain evidence="11">SB0664_bin_43</strain>
    </source>
</reference>
<dbReference type="GO" id="GO:0009245">
    <property type="term" value="P:lipid A biosynthetic process"/>
    <property type="evidence" value="ECO:0007669"/>
    <property type="project" value="TreeGrafter"/>
</dbReference>
<evidence type="ECO:0000259" key="10">
    <source>
        <dbReference type="Pfam" id="PF04413"/>
    </source>
</evidence>
<dbReference type="SUPFAM" id="SSF53756">
    <property type="entry name" value="UDP-Glycosyltransferase/glycogen phosphorylase"/>
    <property type="match status" value="1"/>
</dbReference>
<accession>A0A6B0XVT9</accession>
<comment type="caution">
    <text evidence="11">The sequence shown here is derived from an EMBL/GenBank/DDBJ whole genome shotgun (WGS) entry which is preliminary data.</text>
</comment>
<keyword evidence="9" id="KW-0448">Lipopolysaccharide biosynthesis</keyword>
<feature type="active site" description="Proton acceptor" evidence="8">
    <location>
        <position position="94"/>
    </location>
</feature>
<dbReference type="GO" id="GO:0005886">
    <property type="term" value="C:plasma membrane"/>
    <property type="evidence" value="ECO:0007669"/>
    <property type="project" value="UniProtKB-SubCell"/>
</dbReference>
<dbReference type="InterPro" id="IPR007507">
    <property type="entry name" value="Glycos_transf_N"/>
</dbReference>
<keyword evidence="5 9" id="KW-0808">Transferase</keyword>
<dbReference type="PANTHER" id="PTHR42755">
    <property type="entry name" value="3-DEOXY-MANNO-OCTULOSONATE CYTIDYLYLTRANSFERASE"/>
    <property type="match status" value="1"/>
</dbReference>
<feature type="domain" description="3-deoxy-D-manno-octulosonic-acid transferase N-terminal" evidence="10">
    <location>
        <begin position="70"/>
        <end position="246"/>
    </location>
</feature>
<evidence type="ECO:0000313" key="11">
    <source>
        <dbReference type="EMBL" id="MXY32791.1"/>
    </source>
</evidence>
<comment type="subcellular location">
    <subcellularLocation>
        <location evidence="9">Cell membrane</location>
    </subcellularLocation>
</comment>
<comment type="pathway">
    <text evidence="2 9">Bacterial outer membrane biogenesis; LPS core biosynthesis.</text>
</comment>
<evidence type="ECO:0000256" key="7">
    <source>
        <dbReference type="ARBA" id="ARBA00049183"/>
    </source>
</evidence>
<evidence type="ECO:0000256" key="2">
    <source>
        <dbReference type="ARBA" id="ARBA00004713"/>
    </source>
</evidence>
<evidence type="ECO:0000256" key="6">
    <source>
        <dbReference type="ARBA" id="ARBA00031445"/>
    </source>
</evidence>
<dbReference type="EC" id="2.4.99.12" evidence="3 9"/>
<dbReference type="GO" id="GO:0009244">
    <property type="term" value="P:lipopolysaccharide core region biosynthetic process"/>
    <property type="evidence" value="ECO:0007669"/>
    <property type="project" value="UniProtKB-UniRule"/>
</dbReference>
<dbReference type="InterPro" id="IPR039901">
    <property type="entry name" value="Kdotransferase"/>
</dbReference>
<dbReference type="EMBL" id="VXRY01000064">
    <property type="protein sequence ID" value="MXY32791.1"/>
    <property type="molecule type" value="Genomic_DNA"/>
</dbReference>
<dbReference type="Pfam" id="PF04413">
    <property type="entry name" value="Glycos_transf_N"/>
    <property type="match status" value="1"/>
</dbReference>
<dbReference type="AlphaFoldDB" id="A0A6B0XVT9"/>